<organism evidence="2 3">
    <name type="scientific">Apilactobacillus timberlakei</name>
    <dbReference type="NCBI Taxonomy" id="2008380"/>
    <lineage>
        <taxon>Bacteria</taxon>
        <taxon>Bacillati</taxon>
        <taxon>Bacillota</taxon>
        <taxon>Bacilli</taxon>
        <taxon>Lactobacillales</taxon>
        <taxon>Lactobacillaceae</taxon>
        <taxon>Apilactobacillus</taxon>
    </lineage>
</organism>
<gene>
    <name evidence="2" type="ORF">DY048_07855</name>
</gene>
<keyword evidence="3" id="KW-1185">Reference proteome</keyword>
<dbReference type="CDD" id="cd00093">
    <property type="entry name" value="HTH_XRE"/>
    <property type="match status" value="1"/>
</dbReference>
<dbReference type="InterPro" id="IPR010982">
    <property type="entry name" value="Lambda_DNA-bd_dom_sf"/>
</dbReference>
<dbReference type="SUPFAM" id="SSF47413">
    <property type="entry name" value="lambda repressor-like DNA-binding domains"/>
    <property type="match status" value="1"/>
</dbReference>
<feature type="domain" description="HTH cro/C1-type" evidence="1">
    <location>
        <begin position="35"/>
        <end position="91"/>
    </location>
</feature>
<evidence type="ECO:0000259" key="1">
    <source>
        <dbReference type="PROSITE" id="PS50943"/>
    </source>
</evidence>
<comment type="caution">
    <text evidence="2">The sequence shown here is derived from an EMBL/GenBank/DDBJ whole genome shotgun (WGS) entry which is preliminary data.</text>
</comment>
<reference evidence="2 3" key="1">
    <citation type="submission" date="2018-08" db="EMBL/GenBank/DDBJ databases">
        <title>Comparative genomics of wild bee and flower associated Lactobacillus reveals potential adaptation to the bee host.</title>
        <authorList>
            <person name="Vuong H.Q."/>
            <person name="Mcfrederick Q.S."/>
        </authorList>
    </citation>
    <scope>NUCLEOTIDE SEQUENCE [LARGE SCALE GENOMIC DNA]</scope>
    <source>
        <strain evidence="2 3">HV_04</strain>
    </source>
</reference>
<dbReference type="Pfam" id="PF01381">
    <property type="entry name" value="HTH_3"/>
    <property type="match status" value="1"/>
</dbReference>
<evidence type="ECO:0000313" key="3">
    <source>
        <dbReference type="Proteomes" id="UP000767392"/>
    </source>
</evidence>
<name>A0ABY2YRJ9_9LACO</name>
<dbReference type="Gene3D" id="1.10.260.40">
    <property type="entry name" value="lambda repressor-like DNA-binding domains"/>
    <property type="match status" value="1"/>
</dbReference>
<dbReference type="InterPro" id="IPR001387">
    <property type="entry name" value="Cro/C1-type_HTH"/>
</dbReference>
<proteinExistence type="predicted"/>
<dbReference type="RefSeq" id="WP_105988460.1">
    <property type="nucleotide sequence ID" value="NZ_POST01000008.1"/>
</dbReference>
<dbReference type="SMART" id="SM00530">
    <property type="entry name" value="HTH_XRE"/>
    <property type="match status" value="1"/>
</dbReference>
<accession>A0ABY2YRJ9</accession>
<dbReference type="Proteomes" id="UP000767392">
    <property type="component" value="Unassembled WGS sequence"/>
</dbReference>
<dbReference type="EMBL" id="QUAM01000009">
    <property type="protein sequence ID" value="TPR12303.1"/>
    <property type="molecule type" value="Genomic_DNA"/>
</dbReference>
<evidence type="ECO:0000313" key="2">
    <source>
        <dbReference type="EMBL" id="TPR12303.1"/>
    </source>
</evidence>
<dbReference type="PROSITE" id="PS50943">
    <property type="entry name" value="HTH_CROC1"/>
    <property type="match status" value="1"/>
</dbReference>
<sequence length="94" mass="10552">MSKIDEYIANRSKNDAEFAKGIQEQSKRSDIAVLVRGLRNDLGISQRDLAKRMGKPQSTIARIENGSINVSTNMLNEIARATNQKLTIKFVPNY</sequence>
<protein>
    <submittedName>
        <fullName evidence="2">XRE family transcriptional regulator</fullName>
    </submittedName>
</protein>